<evidence type="ECO:0000313" key="4">
    <source>
        <dbReference type="Proteomes" id="UP000177025"/>
    </source>
</evidence>
<proteinExistence type="inferred from homology"/>
<gene>
    <name evidence="3" type="ORF">A2Y85_06080</name>
</gene>
<dbReference type="HAMAP" id="MF_00048">
    <property type="entry name" value="UPF0102"/>
    <property type="match status" value="1"/>
</dbReference>
<dbReference type="InterPro" id="IPR003509">
    <property type="entry name" value="UPF0102_YraN-like"/>
</dbReference>
<reference evidence="3 4" key="1">
    <citation type="journal article" date="2016" name="Nat. Commun.">
        <title>Thousands of microbial genomes shed light on interconnected biogeochemical processes in an aquifer system.</title>
        <authorList>
            <person name="Anantharaman K."/>
            <person name="Brown C.T."/>
            <person name="Hug L.A."/>
            <person name="Sharon I."/>
            <person name="Castelle C.J."/>
            <person name="Probst A.J."/>
            <person name="Thomas B.C."/>
            <person name="Singh A."/>
            <person name="Wilkins M.J."/>
            <person name="Karaoz U."/>
            <person name="Brodie E.L."/>
            <person name="Williams K.H."/>
            <person name="Hubbard S.S."/>
            <person name="Banfield J.F."/>
        </authorList>
    </citation>
    <scope>NUCLEOTIDE SEQUENCE [LARGE SCALE GENOMIC DNA]</scope>
</reference>
<dbReference type="InterPro" id="IPR011856">
    <property type="entry name" value="tRNA_endonuc-like_dom_sf"/>
</dbReference>
<sequence>MKNHPMQRGTRWLGQIGEKLAGEYFKKKKYQIVERNFRCRYGEIDLILRKNQAYHFVEVKFRRNLQYGLPQESVIKRKQFRIRRLALMWLKKRCLPVDLGIHFDVLAISRIDGNTTFELIENAF</sequence>
<dbReference type="Gene3D" id="3.40.1350.10">
    <property type="match status" value="1"/>
</dbReference>
<dbReference type="AlphaFoldDB" id="A0A1F4U2S8"/>
<dbReference type="SUPFAM" id="SSF52980">
    <property type="entry name" value="Restriction endonuclease-like"/>
    <property type="match status" value="1"/>
</dbReference>
<dbReference type="Proteomes" id="UP000177025">
    <property type="component" value="Unassembled WGS sequence"/>
</dbReference>
<dbReference type="InterPro" id="IPR011335">
    <property type="entry name" value="Restrct_endonuc-II-like"/>
</dbReference>
<organism evidence="3 4">
    <name type="scientific">candidate division WOR-3 bacterium RBG_13_43_14</name>
    <dbReference type="NCBI Taxonomy" id="1802590"/>
    <lineage>
        <taxon>Bacteria</taxon>
        <taxon>Bacteria division WOR-3</taxon>
    </lineage>
</organism>
<name>A0A1F4U2S8_UNCW3</name>
<protein>
    <recommendedName>
        <fullName evidence="2">UPF0102 protein A2Y85_06080</fullName>
    </recommendedName>
</protein>
<dbReference type="PANTHER" id="PTHR34039:SF1">
    <property type="entry name" value="UPF0102 PROTEIN YRAN"/>
    <property type="match status" value="1"/>
</dbReference>
<dbReference type="Pfam" id="PF02021">
    <property type="entry name" value="UPF0102"/>
    <property type="match status" value="1"/>
</dbReference>
<dbReference type="GO" id="GO:0003676">
    <property type="term" value="F:nucleic acid binding"/>
    <property type="evidence" value="ECO:0007669"/>
    <property type="project" value="InterPro"/>
</dbReference>
<dbReference type="NCBIfam" id="NF009150">
    <property type="entry name" value="PRK12497.1-3"/>
    <property type="match status" value="1"/>
</dbReference>
<evidence type="ECO:0000313" key="3">
    <source>
        <dbReference type="EMBL" id="OGC39167.1"/>
    </source>
</evidence>
<dbReference type="EMBL" id="MEUM01000146">
    <property type="protein sequence ID" value="OGC39167.1"/>
    <property type="molecule type" value="Genomic_DNA"/>
</dbReference>
<evidence type="ECO:0000256" key="1">
    <source>
        <dbReference type="ARBA" id="ARBA00006738"/>
    </source>
</evidence>
<comment type="caution">
    <text evidence="3">The sequence shown here is derived from an EMBL/GenBank/DDBJ whole genome shotgun (WGS) entry which is preliminary data.</text>
</comment>
<dbReference type="PANTHER" id="PTHR34039">
    <property type="entry name" value="UPF0102 PROTEIN YRAN"/>
    <property type="match status" value="1"/>
</dbReference>
<comment type="similarity">
    <text evidence="1 2">Belongs to the UPF0102 family.</text>
</comment>
<dbReference type="CDD" id="cd20736">
    <property type="entry name" value="PoNe_Nuclease"/>
    <property type="match status" value="1"/>
</dbReference>
<accession>A0A1F4U2S8</accession>
<evidence type="ECO:0000256" key="2">
    <source>
        <dbReference type="HAMAP-Rule" id="MF_00048"/>
    </source>
</evidence>